<evidence type="ECO:0000313" key="3">
    <source>
        <dbReference type="Proteomes" id="UP000054477"/>
    </source>
</evidence>
<accession>A0A0C9X7B0</accession>
<dbReference type="HOGENOM" id="CLU_208801_0_0_1"/>
<gene>
    <name evidence="2" type="ORF">K443DRAFT_63389</name>
</gene>
<feature type="region of interest" description="Disordered" evidence="1">
    <location>
        <begin position="44"/>
        <end position="72"/>
    </location>
</feature>
<reference evidence="2 3" key="1">
    <citation type="submission" date="2014-04" db="EMBL/GenBank/DDBJ databases">
        <authorList>
            <consortium name="DOE Joint Genome Institute"/>
            <person name="Kuo A."/>
            <person name="Kohler A."/>
            <person name="Nagy L.G."/>
            <person name="Floudas D."/>
            <person name="Copeland A."/>
            <person name="Barry K.W."/>
            <person name="Cichocki N."/>
            <person name="Veneault-Fourrey C."/>
            <person name="LaButti K."/>
            <person name="Lindquist E.A."/>
            <person name="Lipzen A."/>
            <person name="Lundell T."/>
            <person name="Morin E."/>
            <person name="Murat C."/>
            <person name="Sun H."/>
            <person name="Tunlid A."/>
            <person name="Henrissat B."/>
            <person name="Grigoriev I.V."/>
            <person name="Hibbett D.S."/>
            <person name="Martin F."/>
            <person name="Nordberg H.P."/>
            <person name="Cantor M.N."/>
            <person name="Hua S.X."/>
        </authorList>
    </citation>
    <scope>NUCLEOTIDE SEQUENCE [LARGE SCALE GENOMIC DNA]</scope>
    <source>
        <strain evidence="2 3">LaAM-08-1</strain>
    </source>
</reference>
<feature type="compositionally biased region" description="Basic and acidic residues" evidence="1">
    <location>
        <begin position="1"/>
        <end position="21"/>
    </location>
</feature>
<feature type="non-terminal residue" evidence="2">
    <location>
        <position position="1"/>
    </location>
</feature>
<evidence type="ECO:0000256" key="1">
    <source>
        <dbReference type="SAM" id="MobiDB-lite"/>
    </source>
</evidence>
<protein>
    <submittedName>
        <fullName evidence="2">Uncharacterized protein</fullName>
    </submittedName>
</protein>
<evidence type="ECO:0000313" key="2">
    <source>
        <dbReference type="EMBL" id="KIJ92302.1"/>
    </source>
</evidence>
<sequence length="72" mass="7972">DPQRGEARAEGHQDHPCDPHHSSSALVSPCLPTAYETQPALVRISEEDGSERAEKECEGRRRWMTEGGARMA</sequence>
<dbReference type="OrthoDB" id="3111509at2759"/>
<keyword evidence="3" id="KW-1185">Reference proteome</keyword>
<dbReference type="Proteomes" id="UP000054477">
    <property type="component" value="Unassembled WGS sequence"/>
</dbReference>
<feature type="region of interest" description="Disordered" evidence="1">
    <location>
        <begin position="1"/>
        <end position="29"/>
    </location>
</feature>
<feature type="non-terminal residue" evidence="2">
    <location>
        <position position="72"/>
    </location>
</feature>
<dbReference type="EMBL" id="KN838920">
    <property type="protein sequence ID" value="KIJ92302.1"/>
    <property type="molecule type" value="Genomic_DNA"/>
</dbReference>
<feature type="compositionally biased region" description="Basic and acidic residues" evidence="1">
    <location>
        <begin position="44"/>
        <end position="64"/>
    </location>
</feature>
<organism evidence="2 3">
    <name type="scientific">Laccaria amethystina LaAM-08-1</name>
    <dbReference type="NCBI Taxonomy" id="1095629"/>
    <lineage>
        <taxon>Eukaryota</taxon>
        <taxon>Fungi</taxon>
        <taxon>Dikarya</taxon>
        <taxon>Basidiomycota</taxon>
        <taxon>Agaricomycotina</taxon>
        <taxon>Agaricomycetes</taxon>
        <taxon>Agaricomycetidae</taxon>
        <taxon>Agaricales</taxon>
        <taxon>Agaricineae</taxon>
        <taxon>Hydnangiaceae</taxon>
        <taxon>Laccaria</taxon>
    </lineage>
</organism>
<dbReference type="AlphaFoldDB" id="A0A0C9X7B0"/>
<name>A0A0C9X7B0_9AGAR</name>
<proteinExistence type="predicted"/>
<reference evidence="3" key="2">
    <citation type="submission" date="2015-01" db="EMBL/GenBank/DDBJ databases">
        <title>Evolutionary Origins and Diversification of the Mycorrhizal Mutualists.</title>
        <authorList>
            <consortium name="DOE Joint Genome Institute"/>
            <consortium name="Mycorrhizal Genomics Consortium"/>
            <person name="Kohler A."/>
            <person name="Kuo A."/>
            <person name="Nagy L.G."/>
            <person name="Floudas D."/>
            <person name="Copeland A."/>
            <person name="Barry K.W."/>
            <person name="Cichocki N."/>
            <person name="Veneault-Fourrey C."/>
            <person name="LaButti K."/>
            <person name="Lindquist E.A."/>
            <person name="Lipzen A."/>
            <person name="Lundell T."/>
            <person name="Morin E."/>
            <person name="Murat C."/>
            <person name="Riley R."/>
            <person name="Ohm R."/>
            <person name="Sun H."/>
            <person name="Tunlid A."/>
            <person name="Henrissat B."/>
            <person name="Grigoriev I.V."/>
            <person name="Hibbett D.S."/>
            <person name="Martin F."/>
        </authorList>
    </citation>
    <scope>NUCLEOTIDE SEQUENCE [LARGE SCALE GENOMIC DNA]</scope>
    <source>
        <strain evidence="3">LaAM-08-1</strain>
    </source>
</reference>